<feature type="transmembrane region" description="Helical" evidence="7">
    <location>
        <begin position="64"/>
        <end position="89"/>
    </location>
</feature>
<feature type="transmembrane region" description="Helical" evidence="7">
    <location>
        <begin position="233"/>
        <end position="256"/>
    </location>
</feature>
<dbReference type="Pfam" id="PF00528">
    <property type="entry name" value="BPD_transp_1"/>
    <property type="match status" value="1"/>
</dbReference>
<dbReference type="AlphaFoldDB" id="A0A094Q4R7"/>
<dbReference type="GO" id="GO:0005886">
    <property type="term" value="C:plasma membrane"/>
    <property type="evidence" value="ECO:0007669"/>
    <property type="project" value="UniProtKB-SubCell"/>
</dbReference>
<dbReference type="CDD" id="cd06261">
    <property type="entry name" value="TM_PBP2"/>
    <property type="match status" value="1"/>
</dbReference>
<name>A0A094Q4R7_9ZZZZ</name>
<proteinExistence type="predicted"/>
<feature type="transmembrane region" description="Helical" evidence="7">
    <location>
        <begin position="101"/>
        <end position="119"/>
    </location>
</feature>
<accession>A0A094Q4R7</accession>
<dbReference type="PANTHER" id="PTHR43744">
    <property type="entry name" value="ABC TRANSPORTER PERMEASE PROTEIN MG189-RELATED-RELATED"/>
    <property type="match status" value="1"/>
</dbReference>
<reference evidence="9" key="1">
    <citation type="submission" date="2014-06" db="EMBL/GenBank/DDBJ databases">
        <title>Key roles for freshwater Actinobacteria revealed by deep metagenomic sequencing.</title>
        <authorList>
            <person name="Ghai R."/>
            <person name="Mizuno C.M."/>
            <person name="Picazo A."/>
            <person name="Camacho A."/>
            <person name="Rodriguez-Valera F."/>
        </authorList>
    </citation>
    <scope>NUCLEOTIDE SEQUENCE</scope>
</reference>
<keyword evidence="6 7" id="KW-0472">Membrane</keyword>
<comment type="subcellular location">
    <subcellularLocation>
        <location evidence="1">Cell membrane</location>
        <topology evidence="1">Multi-pass membrane protein</topology>
    </subcellularLocation>
</comment>
<keyword evidence="3" id="KW-1003">Cell membrane</keyword>
<organism evidence="9">
    <name type="scientific">freshwater metagenome</name>
    <dbReference type="NCBI Taxonomy" id="449393"/>
    <lineage>
        <taxon>unclassified sequences</taxon>
        <taxon>metagenomes</taxon>
        <taxon>ecological metagenomes</taxon>
    </lineage>
</organism>
<evidence type="ECO:0000256" key="7">
    <source>
        <dbReference type="SAM" id="Phobius"/>
    </source>
</evidence>
<dbReference type="InterPro" id="IPR035906">
    <property type="entry name" value="MetI-like_sf"/>
</dbReference>
<evidence type="ECO:0000256" key="2">
    <source>
        <dbReference type="ARBA" id="ARBA00022448"/>
    </source>
</evidence>
<evidence type="ECO:0000259" key="8">
    <source>
        <dbReference type="PROSITE" id="PS50928"/>
    </source>
</evidence>
<feature type="domain" description="ABC transmembrane type-1" evidence="8">
    <location>
        <begin position="65"/>
        <end position="256"/>
    </location>
</feature>
<dbReference type="GO" id="GO:0055085">
    <property type="term" value="P:transmembrane transport"/>
    <property type="evidence" value="ECO:0007669"/>
    <property type="project" value="InterPro"/>
</dbReference>
<keyword evidence="5 7" id="KW-1133">Transmembrane helix</keyword>
<evidence type="ECO:0000256" key="5">
    <source>
        <dbReference type="ARBA" id="ARBA00022989"/>
    </source>
</evidence>
<dbReference type="PROSITE" id="PS50928">
    <property type="entry name" value="ABC_TM1"/>
    <property type="match status" value="1"/>
</dbReference>
<sequence length="270" mass="29971">MKRNPVFHIGMIMYSMIYFVPLLWMALSALKSNQEIAENPLGMPSSWDFNVFVEAFTAGNLGKYALNSIIVTGTCTSAVLIFGSMAAFAFSRLKFKFSNQILGLITLGLILPIQSYFIAQNALFDSLGIKDTRLALILPYTAMGLPLAIWLFRAYIQNLPKEIFEAARVDGAGDLRVYQTILLPMLKPGLATVAVFTALSAWNEFLLALVYIQNDDLKTIPTGLLAFSTRYSTNYHLLFAALTIVTIPMIIVYIIFNRKVIEGLTEGAVK</sequence>
<comment type="caution">
    <text evidence="9">The sequence shown here is derived from an EMBL/GenBank/DDBJ whole genome shotgun (WGS) entry which is preliminary data.</text>
</comment>
<dbReference type="Gene3D" id="1.10.3720.10">
    <property type="entry name" value="MetI-like"/>
    <property type="match status" value="1"/>
</dbReference>
<evidence type="ECO:0000313" key="9">
    <source>
        <dbReference type="EMBL" id="KGA19145.1"/>
    </source>
</evidence>
<feature type="transmembrane region" description="Helical" evidence="7">
    <location>
        <begin position="134"/>
        <end position="152"/>
    </location>
</feature>
<evidence type="ECO:0000256" key="3">
    <source>
        <dbReference type="ARBA" id="ARBA00022475"/>
    </source>
</evidence>
<dbReference type="EMBL" id="JNSL01000034">
    <property type="protein sequence ID" value="KGA19145.1"/>
    <property type="molecule type" value="Genomic_DNA"/>
</dbReference>
<keyword evidence="4 7" id="KW-0812">Transmembrane</keyword>
<evidence type="ECO:0000256" key="4">
    <source>
        <dbReference type="ARBA" id="ARBA00022692"/>
    </source>
</evidence>
<evidence type="ECO:0000256" key="1">
    <source>
        <dbReference type="ARBA" id="ARBA00004651"/>
    </source>
</evidence>
<dbReference type="SUPFAM" id="SSF161098">
    <property type="entry name" value="MetI-like"/>
    <property type="match status" value="1"/>
</dbReference>
<evidence type="ECO:0000256" key="6">
    <source>
        <dbReference type="ARBA" id="ARBA00023136"/>
    </source>
</evidence>
<keyword evidence="2" id="KW-0813">Transport</keyword>
<dbReference type="InterPro" id="IPR000515">
    <property type="entry name" value="MetI-like"/>
</dbReference>
<gene>
    <name evidence="9" type="ORF">GM51_7135</name>
</gene>
<protein>
    <submittedName>
        <fullName evidence="9">Sugar permease</fullName>
    </submittedName>
</protein>
<feature type="transmembrane region" description="Helical" evidence="7">
    <location>
        <begin position="12"/>
        <end position="30"/>
    </location>
</feature>
<dbReference type="PANTHER" id="PTHR43744:SF12">
    <property type="entry name" value="ABC TRANSPORTER PERMEASE PROTEIN MG189-RELATED"/>
    <property type="match status" value="1"/>
</dbReference>